<keyword evidence="1" id="KW-0472">Membrane</keyword>
<dbReference type="AlphaFoldDB" id="A0A0F9XR25"/>
<keyword evidence="1" id="KW-0812">Transmembrane</keyword>
<comment type="caution">
    <text evidence="2">The sequence shown here is derived from an EMBL/GenBank/DDBJ whole genome shotgun (WGS) entry which is preliminary data.</text>
</comment>
<proteinExistence type="predicted"/>
<feature type="transmembrane region" description="Helical" evidence="1">
    <location>
        <begin position="126"/>
        <end position="148"/>
    </location>
</feature>
<protein>
    <submittedName>
        <fullName evidence="2">Uncharacterized protein</fullName>
    </submittedName>
</protein>
<evidence type="ECO:0000256" key="1">
    <source>
        <dbReference type="SAM" id="Phobius"/>
    </source>
</evidence>
<sequence>MSEKKKGFLARRAVGTARYVGRRFGNQFINKVGRDSLSKGAQRAKATLTPSEVDPDDFRAGLDGRYSDGGVKRFRDVMRTSNVSDDDLAGLAKSRRRAGIMMFVAAGGFLLLGSWMMINAEGFNQVVFGLVTALMSFLFVTIGINHDFSRWQIEQKRFGGFKEYLGTKPVLACKFHHEVGVGNKVAPRADE</sequence>
<gene>
    <name evidence="2" type="ORF">LCGC14_0112420</name>
</gene>
<keyword evidence="1" id="KW-1133">Transmembrane helix</keyword>
<accession>A0A0F9XR25</accession>
<name>A0A0F9XR25_9ZZZZ</name>
<evidence type="ECO:0000313" key="2">
    <source>
        <dbReference type="EMBL" id="KKO01887.1"/>
    </source>
</evidence>
<organism evidence="2">
    <name type="scientific">marine sediment metagenome</name>
    <dbReference type="NCBI Taxonomy" id="412755"/>
    <lineage>
        <taxon>unclassified sequences</taxon>
        <taxon>metagenomes</taxon>
        <taxon>ecological metagenomes</taxon>
    </lineage>
</organism>
<reference evidence="2" key="1">
    <citation type="journal article" date="2015" name="Nature">
        <title>Complex archaea that bridge the gap between prokaryotes and eukaryotes.</title>
        <authorList>
            <person name="Spang A."/>
            <person name="Saw J.H."/>
            <person name="Jorgensen S.L."/>
            <person name="Zaremba-Niedzwiedzka K."/>
            <person name="Martijn J."/>
            <person name="Lind A.E."/>
            <person name="van Eijk R."/>
            <person name="Schleper C."/>
            <person name="Guy L."/>
            <person name="Ettema T.J."/>
        </authorList>
    </citation>
    <scope>NUCLEOTIDE SEQUENCE</scope>
</reference>
<feature type="transmembrane region" description="Helical" evidence="1">
    <location>
        <begin position="100"/>
        <end position="120"/>
    </location>
</feature>
<dbReference type="EMBL" id="LAZR01000033">
    <property type="protein sequence ID" value="KKO01887.1"/>
    <property type="molecule type" value="Genomic_DNA"/>
</dbReference>